<feature type="region of interest" description="Disordered" evidence="1">
    <location>
        <begin position="1"/>
        <end position="36"/>
    </location>
</feature>
<name>A0A6G1HCY6_9PEZI</name>
<dbReference type="Gene3D" id="3.60.21.10">
    <property type="match status" value="1"/>
</dbReference>
<feature type="compositionally biased region" description="Basic residues" evidence="1">
    <location>
        <begin position="1"/>
        <end position="11"/>
    </location>
</feature>
<feature type="domain" description="Calcineurin-like phosphoesterase" evidence="3">
    <location>
        <begin position="170"/>
        <end position="389"/>
    </location>
</feature>
<dbReference type="OrthoDB" id="10267127at2759"/>
<dbReference type="SUPFAM" id="SSF56300">
    <property type="entry name" value="Metallo-dependent phosphatases"/>
    <property type="match status" value="1"/>
</dbReference>
<feature type="compositionally biased region" description="Basic and acidic residues" evidence="1">
    <location>
        <begin position="12"/>
        <end position="21"/>
    </location>
</feature>
<dbReference type="PANTHER" id="PTHR42850">
    <property type="entry name" value="METALLOPHOSPHOESTERASE"/>
    <property type="match status" value="1"/>
</dbReference>
<keyword evidence="5" id="KW-1185">Reference proteome</keyword>
<proteinExistence type="predicted"/>
<dbReference type="InterPro" id="IPR004843">
    <property type="entry name" value="Calcineurin-like_PHP"/>
</dbReference>
<evidence type="ECO:0000313" key="4">
    <source>
        <dbReference type="EMBL" id="KAF1990927.1"/>
    </source>
</evidence>
<protein>
    <submittedName>
        <fullName evidence="4">Metallo-dependent phosphatase</fullName>
    </submittedName>
</protein>
<accession>A0A6G1HCY6</accession>
<feature type="compositionally biased region" description="Acidic residues" evidence="1">
    <location>
        <begin position="258"/>
        <end position="268"/>
    </location>
</feature>
<evidence type="ECO:0000313" key="5">
    <source>
        <dbReference type="Proteomes" id="UP000800041"/>
    </source>
</evidence>
<evidence type="ECO:0000256" key="2">
    <source>
        <dbReference type="SAM" id="Phobius"/>
    </source>
</evidence>
<dbReference type="Proteomes" id="UP000800041">
    <property type="component" value="Unassembled WGS sequence"/>
</dbReference>
<feature type="region of interest" description="Disordered" evidence="1">
    <location>
        <begin position="249"/>
        <end position="274"/>
    </location>
</feature>
<dbReference type="GO" id="GO:0006798">
    <property type="term" value="P:polyphosphate catabolic process"/>
    <property type="evidence" value="ECO:0007669"/>
    <property type="project" value="TreeGrafter"/>
</dbReference>
<dbReference type="GO" id="GO:0000298">
    <property type="term" value="F:endopolyphosphatase activity"/>
    <property type="evidence" value="ECO:0007669"/>
    <property type="project" value="TreeGrafter"/>
</dbReference>
<dbReference type="AlphaFoldDB" id="A0A6G1HCY6"/>
<evidence type="ECO:0000259" key="3">
    <source>
        <dbReference type="Pfam" id="PF00149"/>
    </source>
</evidence>
<keyword evidence="2" id="KW-0812">Transmembrane</keyword>
<dbReference type="GO" id="GO:0005737">
    <property type="term" value="C:cytoplasm"/>
    <property type="evidence" value="ECO:0007669"/>
    <property type="project" value="TreeGrafter"/>
</dbReference>
<evidence type="ECO:0000256" key="1">
    <source>
        <dbReference type="SAM" id="MobiDB-lite"/>
    </source>
</evidence>
<dbReference type="Pfam" id="PF00149">
    <property type="entry name" value="Metallophos"/>
    <property type="match status" value="1"/>
</dbReference>
<dbReference type="InterPro" id="IPR050126">
    <property type="entry name" value="Ap4A_hydrolase"/>
</dbReference>
<sequence length="436" mass="50246">MTKERHHHTHNHDKFSDDRQSPRGSPFVPIRTHALGQPPLIDRVTNEWQYNEKYLAHDSDGDSNYSEDSEPPFKNWRVPAWISWRSSSSRRAQRYLLIYILFLLGSWFTWSWVVLPAFHEHHKFDMSFDASHQSGAHLMGTNMVPSFSKMIQTQKLDPKYLPSRDHPDRRLILVGDVHGCKEELEHLLKKVNFHQKRDHLILTGDVLSKGPDSRGVIDLAREVGASSVRGNHEDRILLAYEEMRRKNVKLADSPAETAESDSEEDDVEEERHFTSRKKDRKLVKKLHRRHFEWLQQCPVILDVGQVPGFGPEKHQDAEIIVVHAGLMPLVPLERQDPFLVMNMRSIDLATRIPSEERHLHKGSVPWERVWDHAMRKIHHKDQRVVVYGHDSKTGLNIRKWSKGIDSGCVNGGHLSALVIGNGGGEEVVQVKCKGYA</sequence>
<organism evidence="4 5">
    <name type="scientific">Aulographum hederae CBS 113979</name>
    <dbReference type="NCBI Taxonomy" id="1176131"/>
    <lineage>
        <taxon>Eukaryota</taxon>
        <taxon>Fungi</taxon>
        <taxon>Dikarya</taxon>
        <taxon>Ascomycota</taxon>
        <taxon>Pezizomycotina</taxon>
        <taxon>Dothideomycetes</taxon>
        <taxon>Pleosporomycetidae</taxon>
        <taxon>Aulographales</taxon>
        <taxon>Aulographaceae</taxon>
    </lineage>
</organism>
<feature type="transmembrane region" description="Helical" evidence="2">
    <location>
        <begin position="95"/>
        <end position="118"/>
    </location>
</feature>
<dbReference type="PANTHER" id="PTHR42850:SF4">
    <property type="entry name" value="ZINC-DEPENDENT ENDOPOLYPHOSPHATASE"/>
    <property type="match status" value="1"/>
</dbReference>
<dbReference type="CDD" id="cd00144">
    <property type="entry name" value="MPP_PPP_family"/>
    <property type="match status" value="1"/>
</dbReference>
<dbReference type="EMBL" id="ML977140">
    <property type="protein sequence ID" value="KAF1990927.1"/>
    <property type="molecule type" value="Genomic_DNA"/>
</dbReference>
<dbReference type="GO" id="GO:0016791">
    <property type="term" value="F:phosphatase activity"/>
    <property type="evidence" value="ECO:0007669"/>
    <property type="project" value="TreeGrafter"/>
</dbReference>
<dbReference type="InterPro" id="IPR029052">
    <property type="entry name" value="Metallo-depent_PP-like"/>
</dbReference>
<keyword evidence="2" id="KW-1133">Transmembrane helix</keyword>
<gene>
    <name evidence="4" type="ORF">K402DRAFT_323558</name>
</gene>
<keyword evidence="2" id="KW-0472">Membrane</keyword>
<reference evidence="4" key="1">
    <citation type="journal article" date="2020" name="Stud. Mycol.">
        <title>101 Dothideomycetes genomes: a test case for predicting lifestyles and emergence of pathogens.</title>
        <authorList>
            <person name="Haridas S."/>
            <person name="Albert R."/>
            <person name="Binder M."/>
            <person name="Bloem J."/>
            <person name="Labutti K."/>
            <person name="Salamov A."/>
            <person name="Andreopoulos B."/>
            <person name="Baker S."/>
            <person name="Barry K."/>
            <person name="Bills G."/>
            <person name="Bluhm B."/>
            <person name="Cannon C."/>
            <person name="Castanera R."/>
            <person name="Culley D."/>
            <person name="Daum C."/>
            <person name="Ezra D."/>
            <person name="Gonzalez J."/>
            <person name="Henrissat B."/>
            <person name="Kuo A."/>
            <person name="Liang C."/>
            <person name="Lipzen A."/>
            <person name="Lutzoni F."/>
            <person name="Magnuson J."/>
            <person name="Mondo S."/>
            <person name="Nolan M."/>
            <person name="Ohm R."/>
            <person name="Pangilinan J."/>
            <person name="Park H.-J."/>
            <person name="Ramirez L."/>
            <person name="Alfaro M."/>
            <person name="Sun H."/>
            <person name="Tritt A."/>
            <person name="Yoshinaga Y."/>
            <person name="Zwiers L.-H."/>
            <person name="Turgeon B."/>
            <person name="Goodwin S."/>
            <person name="Spatafora J."/>
            <person name="Crous P."/>
            <person name="Grigoriev I."/>
        </authorList>
    </citation>
    <scope>NUCLEOTIDE SEQUENCE</scope>
    <source>
        <strain evidence="4">CBS 113979</strain>
    </source>
</reference>